<reference evidence="3 4" key="1">
    <citation type="submission" date="2024-04" db="EMBL/GenBank/DDBJ databases">
        <title>Novel species of the genus Ideonella isolated from streams.</title>
        <authorList>
            <person name="Lu H."/>
        </authorList>
    </citation>
    <scope>NUCLEOTIDE SEQUENCE [LARGE SCALE GENOMIC DNA]</scope>
    <source>
        <strain evidence="3 4">LYT19W</strain>
    </source>
</reference>
<accession>A0ABU9CA87</accession>
<organism evidence="3 4">
    <name type="scientific">Ideonella margarita</name>
    <dbReference type="NCBI Taxonomy" id="2984191"/>
    <lineage>
        <taxon>Bacteria</taxon>
        <taxon>Pseudomonadati</taxon>
        <taxon>Pseudomonadota</taxon>
        <taxon>Betaproteobacteria</taxon>
        <taxon>Burkholderiales</taxon>
        <taxon>Sphaerotilaceae</taxon>
        <taxon>Ideonella</taxon>
    </lineage>
</organism>
<dbReference type="EMBL" id="JBBUTI010000010">
    <property type="protein sequence ID" value="MEK8047629.1"/>
    <property type="molecule type" value="Genomic_DNA"/>
</dbReference>
<comment type="caution">
    <text evidence="3">The sequence shown here is derived from an EMBL/GenBank/DDBJ whole genome shotgun (WGS) entry which is preliminary data.</text>
</comment>
<dbReference type="Proteomes" id="UP001379945">
    <property type="component" value="Unassembled WGS sequence"/>
</dbReference>
<protein>
    <submittedName>
        <fullName evidence="3">Uncharacterized protein</fullName>
    </submittedName>
</protein>
<keyword evidence="2" id="KW-0472">Membrane</keyword>
<keyword evidence="4" id="KW-1185">Reference proteome</keyword>
<feature type="compositionally biased region" description="Low complexity" evidence="1">
    <location>
        <begin position="92"/>
        <end position="121"/>
    </location>
</feature>
<feature type="transmembrane region" description="Helical" evidence="2">
    <location>
        <begin position="27"/>
        <end position="46"/>
    </location>
</feature>
<feature type="region of interest" description="Disordered" evidence="1">
    <location>
        <begin position="76"/>
        <end position="133"/>
    </location>
</feature>
<name>A0ABU9CA87_9BURK</name>
<evidence type="ECO:0000313" key="3">
    <source>
        <dbReference type="EMBL" id="MEK8047629.1"/>
    </source>
</evidence>
<gene>
    <name evidence="3" type="ORF">AACH00_14805</name>
</gene>
<proteinExistence type="predicted"/>
<evidence type="ECO:0000256" key="1">
    <source>
        <dbReference type="SAM" id="MobiDB-lite"/>
    </source>
</evidence>
<dbReference type="RefSeq" id="WP_341399936.1">
    <property type="nucleotide sequence ID" value="NZ_JBBUTI010000010.1"/>
</dbReference>
<evidence type="ECO:0000313" key="4">
    <source>
        <dbReference type="Proteomes" id="UP001379945"/>
    </source>
</evidence>
<keyword evidence="2" id="KW-0812">Transmembrane</keyword>
<keyword evidence="2" id="KW-1133">Transmembrane helix</keyword>
<evidence type="ECO:0000256" key="2">
    <source>
        <dbReference type="SAM" id="Phobius"/>
    </source>
</evidence>
<sequence length="231" mass="23217">MPLMPQVAAAPRPAWPAANASTHTTRWLARLAAVLVTLLLLSPFWLGTLTQVVLVGEAEPAVMVWLQLAAALPVAPTSPADADNKPAPAPPTAAAAPASAKPKRASSTTPTAPQAITAAPVPDGPQTPGANTAPITTAAAMPAASSASAPALRLDASVIRAANQASKSRFQQMAEASGAYAGDAPVTEREKLEAGVAQAVKPGCMAAGGSLIAIFTIPIALATDKCRGWSK</sequence>